<proteinExistence type="predicted"/>
<evidence type="ECO:0000259" key="3">
    <source>
        <dbReference type="PROSITE" id="PS50158"/>
    </source>
</evidence>
<evidence type="ECO:0000313" key="4">
    <source>
        <dbReference type="EMBL" id="CAL1378619.1"/>
    </source>
</evidence>
<accession>A0AAV2DYB4</accession>
<organism evidence="4 5">
    <name type="scientific">Linum trigynum</name>
    <dbReference type="NCBI Taxonomy" id="586398"/>
    <lineage>
        <taxon>Eukaryota</taxon>
        <taxon>Viridiplantae</taxon>
        <taxon>Streptophyta</taxon>
        <taxon>Embryophyta</taxon>
        <taxon>Tracheophyta</taxon>
        <taxon>Spermatophyta</taxon>
        <taxon>Magnoliopsida</taxon>
        <taxon>eudicotyledons</taxon>
        <taxon>Gunneridae</taxon>
        <taxon>Pentapetalae</taxon>
        <taxon>rosids</taxon>
        <taxon>fabids</taxon>
        <taxon>Malpighiales</taxon>
        <taxon>Linaceae</taxon>
        <taxon>Linum</taxon>
    </lineage>
</organism>
<keyword evidence="1" id="KW-0863">Zinc-finger</keyword>
<keyword evidence="5" id="KW-1185">Reference proteome</keyword>
<dbReference type="Proteomes" id="UP001497516">
    <property type="component" value="Chromosome 3"/>
</dbReference>
<feature type="region of interest" description="Disordered" evidence="2">
    <location>
        <begin position="198"/>
        <end position="218"/>
    </location>
</feature>
<dbReference type="EMBL" id="OZ034816">
    <property type="protein sequence ID" value="CAL1378619.1"/>
    <property type="molecule type" value="Genomic_DNA"/>
</dbReference>
<dbReference type="SUPFAM" id="SSF57756">
    <property type="entry name" value="Retrovirus zinc finger-like domains"/>
    <property type="match status" value="1"/>
</dbReference>
<reference evidence="4 5" key="1">
    <citation type="submission" date="2024-04" db="EMBL/GenBank/DDBJ databases">
        <authorList>
            <person name="Fracassetti M."/>
        </authorList>
    </citation>
    <scope>NUCLEOTIDE SEQUENCE [LARGE SCALE GENOMIC DNA]</scope>
</reference>
<dbReference type="Gene3D" id="4.10.60.10">
    <property type="entry name" value="Zinc finger, CCHC-type"/>
    <property type="match status" value="1"/>
</dbReference>
<keyword evidence="1" id="KW-0479">Metal-binding</keyword>
<evidence type="ECO:0000256" key="1">
    <source>
        <dbReference type="PROSITE-ProRule" id="PRU00047"/>
    </source>
</evidence>
<feature type="domain" description="CCHC-type" evidence="3">
    <location>
        <begin position="111"/>
        <end position="125"/>
    </location>
</feature>
<dbReference type="AlphaFoldDB" id="A0AAV2DYB4"/>
<feature type="compositionally biased region" description="Basic and acidic residues" evidence="2">
    <location>
        <begin position="84"/>
        <end position="101"/>
    </location>
</feature>
<sequence length="218" mass="24243">MLEGVRQYMMDKVVLKSEMFAKCTDTLPPRIRKRVEREKEEARLCVAKQTLNARQAWPAPEGTPVHPPKIRSIPGRPKKKIRRSANEVEETRAQRNEVGEEVTRRGNLIHCSKCGGEGHNARSCKAPPVAEVVVSSTHNARTCPLNRGNGVQDVIVNVADRRTIERELRIATSGVGIYVNERTGNQYVRLNGVAGRPVRGPHPTFVDLHGSQPPPSQP</sequence>
<feature type="region of interest" description="Disordered" evidence="2">
    <location>
        <begin position="57"/>
        <end position="101"/>
    </location>
</feature>
<dbReference type="InterPro" id="IPR036875">
    <property type="entry name" value="Znf_CCHC_sf"/>
</dbReference>
<dbReference type="GO" id="GO:0003676">
    <property type="term" value="F:nucleic acid binding"/>
    <property type="evidence" value="ECO:0007669"/>
    <property type="project" value="InterPro"/>
</dbReference>
<keyword evidence="1" id="KW-0862">Zinc</keyword>
<dbReference type="PROSITE" id="PS50158">
    <property type="entry name" value="ZF_CCHC"/>
    <property type="match status" value="1"/>
</dbReference>
<evidence type="ECO:0000256" key="2">
    <source>
        <dbReference type="SAM" id="MobiDB-lite"/>
    </source>
</evidence>
<dbReference type="GO" id="GO:0008270">
    <property type="term" value="F:zinc ion binding"/>
    <property type="evidence" value="ECO:0007669"/>
    <property type="project" value="UniProtKB-KW"/>
</dbReference>
<evidence type="ECO:0000313" key="5">
    <source>
        <dbReference type="Proteomes" id="UP001497516"/>
    </source>
</evidence>
<protein>
    <recommendedName>
        <fullName evidence="3">CCHC-type domain-containing protein</fullName>
    </recommendedName>
</protein>
<dbReference type="InterPro" id="IPR001878">
    <property type="entry name" value="Znf_CCHC"/>
</dbReference>
<name>A0AAV2DYB4_9ROSI</name>
<gene>
    <name evidence="4" type="ORF">LTRI10_LOCUS20190</name>
</gene>